<gene>
    <name evidence="3" type="primary">LOC108018768</name>
</gene>
<name>A0AB39ZRW6_DROSZ</name>
<feature type="compositionally biased region" description="Basic and acidic residues" evidence="1">
    <location>
        <begin position="1"/>
        <end position="10"/>
    </location>
</feature>
<evidence type="ECO:0000256" key="1">
    <source>
        <dbReference type="SAM" id="MobiDB-lite"/>
    </source>
</evidence>
<sequence>MTRNENKTQTEAETESGSERGKWKWQENSNHKLGIYLRSVNDYHLKCARLPPKNQLLEKAQPKRSGWWTVGVLKDMSEEGVKGPKATYVFYA</sequence>
<evidence type="ECO:0000313" key="2">
    <source>
        <dbReference type="Proteomes" id="UP001652628"/>
    </source>
</evidence>
<dbReference type="GeneID" id="108018768"/>
<reference evidence="3" key="1">
    <citation type="submission" date="2025-08" db="UniProtKB">
        <authorList>
            <consortium name="RefSeq"/>
        </authorList>
    </citation>
    <scope>IDENTIFICATION</scope>
</reference>
<accession>A0AB39ZRW6</accession>
<organism evidence="2 3">
    <name type="scientific">Drosophila suzukii</name>
    <name type="common">Spotted-wing drosophila fruit fly</name>
    <dbReference type="NCBI Taxonomy" id="28584"/>
    <lineage>
        <taxon>Eukaryota</taxon>
        <taxon>Metazoa</taxon>
        <taxon>Ecdysozoa</taxon>
        <taxon>Arthropoda</taxon>
        <taxon>Hexapoda</taxon>
        <taxon>Insecta</taxon>
        <taxon>Pterygota</taxon>
        <taxon>Neoptera</taxon>
        <taxon>Endopterygota</taxon>
        <taxon>Diptera</taxon>
        <taxon>Brachycera</taxon>
        <taxon>Muscomorpha</taxon>
        <taxon>Ephydroidea</taxon>
        <taxon>Drosophilidae</taxon>
        <taxon>Drosophila</taxon>
        <taxon>Sophophora</taxon>
    </lineage>
</organism>
<keyword evidence="2" id="KW-1185">Reference proteome</keyword>
<protein>
    <submittedName>
        <fullName evidence="3">Uncharacterized protein</fullName>
    </submittedName>
</protein>
<dbReference type="AlphaFoldDB" id="A0AB39ZRW6"/>
<proteinExistence type="predicted"/>
<dbReference type="RefSeq" id="XP_016941837.2">
    <property type="nucleotide sequence ID" value="XM_017086348.3"/>
</dbReference>
<evidence type="ECO:0000313" key="3">
    <source>
        <dbReference type="RefSeq" id="XP_016941837.2"/>
    </source>
</evidence>
<feature type="region of interest" description="Disordered" evidence="1">
    <location>
        <begin position="1"/>
        <end position="23"/>
    </location>
</feature>
<dbReference type="Proteomes" id="UP001652628">
    <property type="component" value="Chromosome 2R"/>
</dbReference>